<name>A0A4R0YFL0_9GAMM</name>
<organism evidence="2 3">
    <name type="scientific">Dyella soli</name>
    <dbReference type="NCBI Taxonomy" id="522319"/>
    <lineage>
        <taxon>Bacteria</taxon>
        <taxon>Pseudomonadati</taxon>
        <taxon>Pseudomonadota</taxon>
        <taxon>Gammaproteobacteria</taxon>
        <taxon>Lysobacterales</taxon>
        <taxon>Rhodanobacteraceae</taxon>
        <taxon>Dyella</taxon>
    </lineage>
</organism>
<proteinExistence type="predicted"/>
<accession>A0A4R0YFL0</accession>
<comment type="caution">
    <text evidence="2">The sequence shown here is derived from an EMBL/GenBank/DDBJ whole genome shotgun (WGS) entry which is preliminary data.</text>
</comment>
<sequence>MQSKWKASGIAAMALAGMLHAGGVRAAATASFSVSLTIRESCQIRTEPEAAAHAPPPLHVNCAHASPFRIAPTGGAGEAPYEAKIDRASDDADEPSSWTVVF</sequence>
<keyword evidence="3" id="KW-1185">Reference proteome</keyword>
<feature type="chain" id="PRO_5020425082" evidence="1">
    <location>
        <begin position="27"/>
        <end position="102"/>
    </location>
</feature>
<evidence type="ECO:0000313" key="3">
    <source>
        <dbReference type="Proteomes" id="UP000291822"/>
    </source>
</evidence>
<gene>
    <name evidence="2" type="ORF">EZM97_30385</name>
</gene>
<dbReference type="AlphaFoldDB" id="A0A4R0YFL0"/>
<reference evidence="2 3" key="1">
    <citation type="submission" date="2019-02" db="EMBL/GenBank/DDBJ databases">
        <title>Dyella amyloliquefaciens sp. nov., isolated from forest soil.</title>
        <authorList>
            <person name="Gao Z.-H."/>
            <person name="Qiu L.-H."/>
        </authorList>
    </citation>
    <scope>NUCLEOTIDE SEQUENCE [LARGE SCALE GENOMIC DNA]</scope>
    <source>
        <strain evidence="2 3">KACC 12747</strain>
    </source>
</reference>
<evidence type="ECO:0000256" key="1">
    <source>
        <dbReference type="SAM" id="SignalP"/>
    </source>
</evidence>
<protein>
    <submittedName>
        <fullName evidence="2">Uncharacterized protein</fullName>
    </submittedName>
</protein>
<keyword evidence="1" id="KW-0732">Signal</keyword>
<dbReference type="Proteomes" id="UP000291822">
    <property type="component" value="Unassembled WGS sequence"/>
</dbReference>
<dbReference type="EMBL" id="SJTG01000005">
    <property type="protein sequence ID" value="TCI06933.1"/>
    <property type="molecule type" value="Genomic_DNA"/>
</dbReference>
<feature type="signal peptide" evidence="1">
    <location>
        <begin position="1"/>
        <end position="26"/>
    </location>
</feature>
<dbReference type="RefSeq" id="WP_131411844.1">
    <property type="nucleotide sequence ID" value="NZ_SJTG01000005.1"/>
</dbReference>
<evidence type="ECO:0000313" key="2">
    <source>
        <dbReference type="EMBL" id="TCI06933.1"/>
    </source>
</evidence>